<gene>
    <name evidence="2" type="ORF">Glove_221g80</name>
</gene>
<evidence type="ECO:0000256" key="1">
    <source>
        <dbReference type="SAM" id="Phobius"/>
    </source>
</evidence>
<comment type="caution">
    <text evidence="2">The sequence shown here is derived from an EMBL/GenBank/DDBJ whole genome shotgun (WGS) entry which is preliminary data.</text>
</comment>
<keyword evidence="1" id="KW-1133">Transmembrane helix</keyword>
<keyword evidence="1" id="KW-0812">Transmembrane</keyword>
<evidence type="ECO:0000313" key="2">
    <source>
        <dbReference type="EMBL" id="RHZ74568.1"/>
    </source>
</evidence>
<dbReference type="Proteomes" id="UP000266861">
    <property type="component" value="Unassembled WGS sequence"/>
</dbReference>
<dbReference type="OrthoDB" id="2373449at2759"/>
<feature type="transmembrane region" description="Helical" evidence="1">
    <location>
        <begin position="160"/>
        <end position="180"/>
    </location>
</feature>
<dbReference type="EMBL" id="PQFF01000206">
    <property type="protein sequence ID" value="RHZ74568.1"/>
    <property type="molecule type" value="Genomic_DNA"/>
</dbReference>
<evidence type="ECO:0000313" key="3">
    <source>
        <dbReference type="Proteomes" id="UP000266861"/>
    </source>
</evidence>
<dbReference type="AlphaFoldDB" id="A0A397IK68"/>
<keyword evidence="1" id="KW-0472">Membrane</keyword>
<accession>A0A397IK68</accession>
<reference evidence="2 3" key="1">
    <citation type="submission" date="2018-08" db="EMBL/GenBank/DDBJ databases">
        <title>Genome and evolution of the arbuscular mycorrhizal fungus Diversispora epigaea (formerly Glomus versiforme) and its bacterial endosymbionts.</title>
        <authorList>
            <person name="Sun X."/>
            <person name="Fei Z."/>
            <person name="Harrison M."/>
        </authorList>
    </citation>
    <scope>NUCLEOTIDE SEQUENCE [LARGE SCALE GENOMIC DNA]</scope>
    <source>
        <strain evidence="2 3">IT104</strain>
    </source>
</reference>
<organism evidence="2 3">
    <name type="scientific">Diversispora epigaea</name>
    <dbReference type="NCBI Taxonomy" id="1348612"/>
    <lineage>
        <taxon>Eukaryota</taxon>
        <taxon>Fungi</taxon>
        <taxon>Fungi incertae sedis</taxon>
        <taxon>Mucoromycota</taxon>
        <taxon>Glomeromycotina</taxon>
        <taxon>Glomeromycetes</taxon>
        <taxon>Diversisporales</taxon>
        <taxon>Diversisporaceae</taxon>
        <taxon>Diversispora</taxon>
    </lineage>
</organism>
<name>A0A397IK68_9GLOM</name>
<sequence>MISQPISIDKIMEIENFNGQAILDQINNFMEKENSLVYSLKTYFLRDLRFRDFSVDDIKRFCKGQTRTLPVSREWGPNETRAADFLKTINGINGLSDIYKNSINKIILNRHSLLYIDVRNNTFKNDRRYRMVDIAGYIGETPNQDITYCVRSMPPTSFRILHLFVHILIGLSVAIGITCLPKLKVKLKQPLRTRLNTVSIATEGNNANIMSFNLSQERFTELVQTFFCPTKYAVLSVYFKYEESLRYLKHRWDIDKFKRSFSFTFREYISSEGNEDALMSAFKYFEKAWNPMIDNILIPLQTEGPLQYYIQSLTLEQSREDNLIFYYGWEDDYDGILQFCERNLGLGRGQDIIYDLQKIEQELARSLIFEKVHIEMPGNSTLHYT</sequence>
<protein>
    <submittedName>
        <fullName evidence="2">Uncharacterized protein</fullName>
    </submittedName>
</protein>
<proteinExistence type="predicted"/>
<keyword evidence="3" id="KW-1185">Reference proteome</keyword>
<dbReference type="STRING" id="1348612.A0A397IK68"/>